<evidence type="ECO:0000259" key="1">
    <source>
        <dbReference type="Pfam" id="PF00149"/>
    </source>
</evidence>
<dbReference type="InterPro" id="IPR029052">
    <property type="entry name" value="Metallo-depent_PP-like"/>
</dbReference>
<dbReference type="SUPFAM" id="SSF56300">
    <property type="entry name" value="Metallo-dependent phosphatases"/>
    <property type="match status" value="1"/>
</dbReference>
<dbReference type="RefSeq" id="WP_090311500.1">
    <property type="nucleotide sequence ID" value="NZ_FNZE01000009.1"/>
</dbReference>
<dbReference type="Proteomes" id="UP000242930">
    <property type="component" value="Unassembled WGS sequence"/>
</dbReference>
<dbReference type="AlphaFoldDB" id="A0A1H6ZI87"/>
<accession>A0A1H6ZI87</accession>
<dbReference type="OrthoDB" id="356681at2"/>
<gene>
    <name evidence="2" type="ORF">SAMN05216201_109172</name>
</gene>
<dbReference type="Gene3D" id="3.60.21.10">
    <property type="match status" value="1"/>
</dbReference>
<dbReference type="STRING" id="915471.SAMN05216201_109172"/>
<organism evidence="2 3">
    <name type="scientific">Pseudomonas linyingensis</name>
    <dbReference type="NCBI Taxonomy" id="915471"/>
    <lineage>
        <taxon>Bacteria</taxon>
        <taxon>Pseudomonadati</taxon>
        <taxon>Pseudomonadota</taxon>
        <taxon>Gammaproteobacteria</taxon>
        <taxon>Pseudomonadales</taxon>
        <taxon>Pseudomonadaceae</taxon>
        <taxon>Pseudomonas</taxon>
    </lineage>
</organism>
<dbReference type="GO" id="GO:0016787">
    <property type="term" value="F:hydrolase activity"/>
    <property type="evidence" value="ECO:0007669"/>
    <property type="project" value="InterPro"/>
</dbReference>
<dbReference type="PANTHER" id="PTHR37844">
    <property type="entry name" value="SER/THR PROTEIN PHOSPHATASE SUPERFAMILY (AFU_ORTHOLOGUE AFUA_1G14840)"/>
    <property type="match status" value="1"/>
</dbReference>
<name>A0A1H6ZI87_9PSED</name>
<sequence length="260" mass="28908">MRIHPLSDLHNEFAPFIPEVRDADVVILAGDIDLGVRGIEWARQAFDCPVLYVPGNHEFYRGHLTKTLQAMRAAGDERLHVMDRDEVEIGGVRFLGTTMWTDFAATGNPPLAALSAQQALSDFRQIRTENYRRIRPADLIKQAEKTRDWLRSKLAVPHDGPTVVITHHAPTLRSLQESPHAGTILDAAFANDWEDLIGSDRVALWVHGHTHTSVDFEVDGTRVVSNQRGYPGEESGFQPSLVIDLEALLPAGDEQLLSGQ</sequence>
<dbReference type="EMBL" id="FNZE01000009">
    <property type="protein sequence ID" value="SEJ48555.1"/>
    <property type="molecule type" value="Genomic_DNA"/>
</dbReference>
<dbReference type="Pfam" id="PF00149">
    <property type="entry name" value="Metallophos"/>
    <property type="match status" value="1"/>
</dbReference>
<dbReference type="InterPro" id="IPR004843">
    <property type="entry name" value="Calcineurin-like_PHP"/>
</dbReference>
<proteinExistence type="predicted"/>
<dbReference type="PANTHER" id="PTHR37844:SF2">
    <property type="entry name" value="SER_THR PROTEIN PHOSPHATASE SUPERFAMILY (AFU_ORTHOLOGUE AFUA_1G14840)"/>
    <property type="match status" value="1"/>
</dbReference>
<keyword evidence="3" id="KW-1185">Reference proteome</keyword>
<protein>
    <submittedName>
        <fullName evidence="2">Predicted phosphoesterase</fullName>
    </submittedName>
</protein>
<evidence type="ECO:0000313" key="2">
    <source>
        <dbReference type="EMBL" id="SEJ48555.1"/>
    </source>
</evidence>
<feature type="domain" description="Calcineurin-like phosphoesterase" evidence="1">
    <location>
        <begin position="1"/>
        <end position="212"/>
    </location>
</feature>
<evidence type="ECO:0000313" key="3">
    <source>
        <dbReference type="Proteomes" id="UP000242930"/>
    </source>
</evidence>
<reference evidence="3" key="1">
    <citation type="submission" date="2016-10" db="EMBL/GenBank/DDBJ databases">
        <authorList>
            <person name="Varghese N."/>
            <person name="Submissions S."/>
        </authorList>
    </citation>
    <scope>NUCLEOTIDE SEQUENCE [LARGE SCALE GENOMIC DNA]</scope>
    <source>
        <strain evidence="3">LMG 25967</strain>
    </source>
</reference>